<dbReference type="Proteomes" id="UP001154282">
    <property type="component" value="Unassembled WGS sequence"/>
</dbReference>
<evidence type="ECO:0000313" key="2">
    <source>
        <dbReference type="EMBL" id="CAI0402454.1"/>
    </source>
</evidence>
<evidence type="ECO:0000313" key="3">
    <source>
        <dbReference type="Proteomes" id="UP001154282"/>
    </source>
</evidence>
<feature type="region of interest" description="Disordered" evidence="1">
    <location>
        <begin position="14"/>
        <end position="46"/>
    </location>
</feature>
<sequence length="103" mass="11366">MKFLGVAALPHQNPVPELKSSNVGGGREAYRQRPETVSPTPSALTEMSPRACSVHFKDYSFSIAEQPTVRLLRRDVETLYFPVLAIPSPSPRRRGPLLGIHEG</sequence>
<feature type="compositionally biased region" description="Polar residues" evidence="1">
    <location>
        <begin position="35"/>
        <end position="45"/>
    </location>
</feature>
<comment type="caution">
    <text evidence="2">The sequence shown here is derived from an EMBL/GenBank/DDBJ whole genome shotgun (WGS) entry which is preliminary data.</text>
</comment>
<protein>
    <submittedName>
        <fullName evidence="2">Uncharacterized protein</fullName>
    </submittedName>
</protein>
<dbReference type="AlphaFoldDB" id="A0AAV0IZL4"/>
<dbReference type="EMBL" id="CAMGYJ010000004">
    <property type="protein sequence ID" value="CAI0402454.1"/>
    <property type="molecule type" value="Genomic_DNA"/>
</dbReference>
<evidence type="ECO:0000256" key="1">
    <source>
        <dbReference type="SAM" id="MobiDB-lite"/>
    </source>
</evidence>
<keyword evidence="3" id="KW-1185">Reference proteome</keyword>
<proteinExistence type="predicted"/>
<name>A0AAV0IZL4_9ROSI</name>
<accession>A0AAV0IZL4</accession>
<reference evidence="2" key="1">
    <citation type="submission" date="2022-08" db="EMBL/GenBank/DDBJ databases">
        <authorList>
            <person name="Gutierrez-Valencia J."/>
        </authorList>
    </citation>
    <scope>NUCLEOTIDE SEQUENCE</scope>
</reference>
<gene>
    <name evidence="2" type="ORF">LITE_LOCUS11600</name>
</gene>
<organism evidence="2 3">
    <name type="scientific">Linum tenue</name>
    <dbReference type="NCBI Taxonomy" id="586396"/>
    <lineage>
        <taxon>Eukaryota</taxon>
        <taxon>Viridiplantae</taxon>
        <taxon>Streptophyta</taxon>
        <taxon>Embryophyta</taxon>
        <taxon>Tracheophyta</taxon>
        <taxon>Spermatophyta</taxon>
        <taxon>Magnoliopsida</taxon>
        <taxon>eudicotyledons</taxon>
        <taxon>Gunneridae</taxon>
        <taxon>Pentapetalae</taxon>
        <taxon>rosids</taxon>
        <taxon>fabids</taxon>
        <taxon>Malpighiales</taxon>
        <taxon>Linaceae</taxon>
        <taxon>Linum</taxon>
    </lineage>
</organism>